<reference evidence="1 2" key="1">
    <citation type="submission" date="2019-04" db="EMBL/GenBank/DDBJ databases">
        <title>Genome of a novel bacterium Candidatus Jettenia ecosi reconstructed from metagenome of an anammox bioreactor.</title>
        <authorList>
            <person name="Mardanov A.V."/>
            <person name="Beletsky A.V."/>
            <person name="Ravin N.V."/>
            <person name="Botchkova E.A."/>
            <person name="Litti Y.V."/>
            <person name="Nozhevnikova A.N."/>
        </authorList>
    </citation>
    <scope>NUCLEOTIDE SEQUENCE [LARGE SCALE GENOMIC DNA]</scope>
    <source>
        <strain evidence="1">J2</strain>
    </source>
</reference>
<evidence type="ECO:0000313" key="1">
    <source>
        <dbReference type="EMBL" id="TLD41697.1"/>
    </source>
</evidence>
<comment type="caution">
    <text evidence="1">The sequence shown here is derived from an EMBL/GenBank/DDBJ whole genome shotgun (WGS) entry which is preliminary data.</text>
</comment>
<organism evidence="1 2">
    <name type="scientific">Candidatus Jettenia ecosi</name>
    <dbReference type="NCBI Taxonomy" id="2494326"/>
    <lineage>
        <taxon>Bacteria</taxon>
        <taxon>Pseudomonadati</taxon>
        <taxon>Planctomycetota</taxon>
        <taxon>Candidatus Brocadiia</taxon>
        <taxon>Candidatus Brocadiales</taxon>
        <taxon>Candidatus Brocadiaceae</taxon>
        <taxon>Candidatus Jettenia</taxon>
    </lineage>
</organism>
<accession>A0A533QAG9</accession>
<sequence length="54" mass="6558">MNLVKVNKKFQIKFRVDRLLSISQMCYKKYAFFVLVNECFLDGNKFKQIFLFVN</sequence>
<protein>
    <submittedName>
        <fullName evidence="1">Uncharacterized protein</fullName>
    </submittedName>
</protein>
<name>A0A533QAG9_9BACT</name>
<gene>
    <name evidence="1" type="ORF">JETT_2058</name>
</gene>
<dbReference type="Proteomes" id="UP000319783">
    <property type="component" value="Unassembled WGS sequence"/>
</dbReference>
<dbReference type="EMBL" id="SULG01000039">
    <property type="protein sequence ID" value="TLD41697.1"/>
    <property type="molecule type" value="Genomic_DNA"/>
</dbReference>
<dbReference type="AlphaFoldDB" id="A0A533QAG9"/>
<evidence type="ECO:0000313" key="2">
    <source>
        <dbReference type="Proteomes" id="UP000319783"/>
    </source>
</evidence>
<proteinExistence type="predicted"/>